<dbReference type="FunFam" id="1.10.10.10:FF:000322">
    <property type="entry name" value="Probable disease resistance protein At1g63360"/>
    <property type="match status" value="1"/>
</dbReference>
<reference evidence="10" key="1">
    <citation type="journal article" date="2010" name="Nat. Biotechnol.">
        <title>Draft genome sequence of the oilseed species Ricinus communis.</title>
        <authorList>
            <person name="Chan A.P."/>
            <person name="Crabtree J."/>
            <person name="Zhao Q."/>
            <person name="Lorenzi H."/>
            <person name="Orvis J."/>
            <person name="Puiu D."/>
            <person name="Melake-Berhan A."/>
            <person name="Jones K.M."/>
            <person name="Redman J."/>
            <person name="Chen G."/>
            <person name="Cahoon E.B."/>
            <person name="Gedil M."/>
            <person name="Stanke M."/>
            <person name="Haas B.J."/>
            <person name="Wortman J.R."/>
            <person name="Fraser-Liggett C.M."/>
            <person name="Ravel J."/>
            <person name="Rabinowicz P.D."/>
        </authorList>
    </citation>
    <scope>NUCLEOTIDE SEQUENCE [LARGE SCALE GENOMIC DNA]</scope>
    <source>
        <strain evidence="10">cv. Hale</strain>
    </source>
</reference>
<feature type="domain" description="NB-ARC" evidence="5">
    <location>
        <begin position="169"/>
        <end position="344"/>
    </location>
</feature>
<evidence type="ECO:0000259" key="8">
    <source>
        <dbReference type="Pfam" id="PF23598"/>
    </source>
</evidence>
<dbReference type="EC" id="3.1.3.16" evidence="9"/>
<evidence type="ECO:0000259" key="7">
    <source>
        <dbReference type="Pfam" id="PF23559"/>
    </source>
</evidence>
<dbReference type="InterPro" id="IPR055414">
    <property type="entry name" value="LRR_R13L4/SHOC2-like"/>
</dbReference>
<keyword evidence="9" id="KW-0378">Hydrolase</keyword>
<dbReference type="InterPro" id="IPR036388">
    <property type="entry name" value="WH-like_DNA-bd_sf"/>
</dbReference>
<feature type="domain" description="Disease resistance R13L4/SHOC-2-like LRR" evidence="8">
    <location>
        <begin position="565"/>
        <end position="871"/>
    </location>
</feature>
<dbReference type="Pfam" id="PF18052">
    <property type="entry name" value="Rx_N"/>
    <property type="match status" value="1"/>
</dbReference>
<dbReference type="InterPro" id="IPR044974">
    <property type="entry name" value="Disease_R_plants"/>
</dbReference>
<dbReference type="InterPro" id="IPR002182">
    <property type="entry name" value="NB-ARC"/>
</dbReference>
<dbReference type="InterPro" id="IPR032675">
    <property type="entry name" value="LRR_dom_sf"/>
</dbReference>
<dbReference type="Gene3D" id="1.10.10.10">
    <property type="entry name" value="Winged helix-like DNA-binding domain superfamily/Winged helix DNA-binding domain"/>
    <property type="match status" value="1"/>
</dbReference>
<dbReference type="PRINTS" id="PR00364">
    <property type="entry name" value="DISEASERSIST"/>
</dbReference>
<dbReference type="Gene3D" id="1.20.5.4130">
    <property type="match status" value="1"/>
</dbReference>
<evidence type="ECO:0000256" key="2">
    <source>
        <dbReference type="ARBA" id="ARBA00022741"/>
    </source>
</evidence>
<dbReference type="Gene3D" id="3.40.50.300">
    <property type="entry name" value="P-loop containing nucleotide triphosphate hydrolases"/>
    <property type="match status" value="1"/>
</dbReference>
<dbReference type="PANTHER" id="PTHR23155">
    <property type="entry name" value="DISEASE RESISTANCE PROTEIN RP"/>
    <property type="match status" value="1"/>
</dbReference>
<dbReference type="CDD" id="cd14798">
    <property type="entry name" value="RX-CC_like"/>
    <property type="match status" value="1"/>
</dbReference>
<keyword evidence="1" id="KW-0677">Repeat</keyword>
<evidence type="ECO:0000313" key="9">
    <source>
        <dbReference type="EMBL" id="EEF40615.1"/>
    </source>
</evidence>
<dbReference type="Gene3D" id="3.80.10.10">
    <property type="entry name" value="Ribonuclease Inhibitor"/>
    <property type="match status" value="2"/>
</dbReference>
<accession>B9S736</accession>
<dbReference type="InParanoid" id="B9S736"/>
<sequence>MAEGSVVFLLTKLTEFLQKEGSLLSEVREEAEYINDELEFMKAFLRVAETMEDSDPQLKVFAKKVRYVVYDLEDALDDFKLHLPSDHRNGFLASLQKMSHLIRSLKARHQIALKMQRIKLKVISISETHRRYLIKNNIMEQGSSSSAEGQPSRRRDDLQLEEANPVGIERPKTKLIEWLFEDKSDREVVSVVGMAGLGKTTLVTKVYNNKEVKKRFEFRAWITLSQSFTTEDLLIDIILQLFHVLRLSEPQGVDNMDNHKLRTVINEFLQERRYLIVLDNVSDTRAWNDFERVLPNNSCGSRILLTTRNHDVALASSPEKAYNLCPLSQEESWTLFCRKIFQNSICPPHLNSVLQKILVRCQGLPLAIVAIGGVLATKDRSRIDEWELVHRGLGAALEDNDRLRSIVSLSYNDLPYYLKHCLMYFSIFPVGDSIEHTRLVRLWIAEGFVKKKEGMTLEEVAEGYLNELIKRSLVQVVETTTDGRVKTCRVHDILLEMIILKSRDQDFAAIATEQSSSMMWPEKVRRLSMHNVMPSIQEVLNNSRPRSLLMFWWFDSLPESFVLNLSSRRLRLLNVLDLEGTPLKKFPNEVVNLYLLKYLSLRNTKVTSIPSSISKLQYLETLDLKHTHVTELPAEILKLQKLRHLLAYRYESESDDQIHTKYGCKAPALIGSLQSLQKLCFLEANQVNLLTELGKLDKLRRLGIVKLRREDGRILCASIERLRNLRALSICSVEEREVIDIENLSSPPRFLQRLYLTGRFEKLPEWISSLDGLVKVVLKWCGLSDDPLLLLQHLPNLVHLEFVQVYDGEILCFQAKGFQRLKFLGLNRLDRLNTIIIEQEAMPNLEKLIVQSCRSLQRVPLGIEYLNELKILEFYNMPLELIMALHPNGGENGDYWKVERVPEVYFTYWYDGNWDIISLESFKGRNSAQSGPSIIQRPRHIWK</sequence>
<organism evidence="9 10">
    <name type="scientific">Ricinus communis</name>
    <name type="common">Castor bean</name>
    <dbReference type="NCBI Taxonomy" id="3988"/>
    <lineage>
        <taxon>Eukaryota</taxon>
        <taxon>Viridiplantae</taxon>
        <taxon>Streptophyta</taxon>
        <taxon>Embryophyta</taxon>
        <taxon>Tracheophyta</taxon>
        <taxon>Spermatophyta</taxon>
        <taxon>Magnoliopsida</taxon>
        <taxon>eudicotyledons</taxon>
        <taxon>Gunneridae</taxon>
        <taxon>Pentapetalae</taxon>
        <taxon>rosids</taxon>
        <taxon>fabids</taxon>
        <taxon>Malpighiales</taxon>
        <taxon>Euphorbiaceae</taxon>
        <taxon>Acalyphoideae</taxon>
        <taxon>Acalypheae</taxon>
        <taxon>Ricinus</taxon>
    </lineage>
</organism>
<dbReference type="FunFam" id="3.40.50.300:FF:001091">
    <property type="entry name" value="Probable disease resistance protein At1g61300"/>
    <property type="match status" value="1"/>
</dbReference>
<proteinExistence type="predicted"/>
<dbReference type="EMBL" id="EQ973883">
    <property type="protein sequence ID" value="EEF40615.1"/>
    <property type="molecule type" value="Genomic_DNA"/>
</dbReference>
<evidence type="ECO:0000256" key="4">
    <source>
        <dbReference type="SAM" id="MobiDB-lite"/>
    </source>
</evidence>
<dbReference type="PANTHER" id="PTHR23155:SF1205">
    <property type="entry name" value="DISEASE RESISTANCE PROTEIN RPM1"/>
    <property type="match status" value="1"/>
</dbReference>
<dbReference type="InterPro" id="IPR038005">
    <property type="entry name" value="RX-like_CC"/>
</dbReference>
<dbReference type="Gene3D" id="1.10.8.430">
    <property type="entry name" value="Helical domain of apoptotic protease-activating factors"/>
    <property type="match status" value="1"/>
</dbReference>
<feature type="region of interest" description="Disordered" evidence="4">
    <location>
        <begin position="141"/>
        <end position="163"/>
    </location>
</feature>
<dbReference type="STRING" id="3988.B9S736"/>
<dbReference type="Pfam" id="PF00931">
    <property type="entry name" value="NB-ARC"/>
    <property type="match status" value="1"/>
</dbReference>
<evidence type="ECO:0000259" key="5">
    <source>
        <dbReference type="Pfam" id="PF00931"/>
    </source>
</evidence>
<dbReference type="InterPro" id="IPR042197">
    <property type="entry name" value="Apaf_helical"/>
</dbReference>
<dbReference type="GO" id="GO:0006952">
    <property type="term" value="P:defense response"/>
    <property type="evidence" value="ECO:0007669"/>
    <property type="project" value="UniProtKB-KW"/>
</dbReference>
<dbReference type="GO" id="GO:0051707">
    <property type="term" value="P:response to other organism"/>
    <property type="evidence" value="ECO:0007669"/>
    <property type="project" value="UniProtKB-ARBA"/>
</dbReference>
<dbReference type="Pfam" id="PF23598">
    <property type="entry name" value="LRR_14"/>
    <property type="match status" value="1"/>
</dbReference>
<keyword evidence="2" id="KW-0547">Nucleotide-binding</keyword>
<dbReference type="AlphaFoldDB" id="B9S736"/>
<evidence type="ECO:0000256" key="3">
    <source>
        <dbReference type="ARBA" id="ARBA00022821"/>
    </source>
</evidence>
<name>B9S736_RICCO</name>
<gene>
    <name evidence="9" type="ORF">RCOM_1333060</name>
</gene>
<dbReference type="InterPro" id="IPR041118">
    <property type="entry name" value="Rx_N"/>
</dbReference>
<dbReference type="SUPFAM" id="SSF52058">
    <property type="entry name" value="L domain-like"/>
    <property type="match status" value="1"/>
</dbReference>
<dbReference type="InterPro" id="IPR058922">
    <property type="entry name" value="WHD_DRP"/>
</dbReference>
<dbReference type="GO" id="GO:0004722">
    <property type="term" value="F:protein serine/threonine phosphatase activity"/>
    <property type="evidence" value="ECO:0007669"/>
    <property type="project" value="UniProtKB-EC"/>
</dbReference>
<keyword evidence="3" id="KW-0611">Plant defense</keyword>
<protein>
    <submittedName>
        <fullName evidence="9">Leucine-rich repeat-containing protein 2, lrrc2, putative</fullName>
        <ecNumber evidence="9">3.1.3.16</ecNumber>
    </submittedName>
</protein>
<dbReference type="Proteomes" id="UP000008311">
    <property type="component" value="Unassembled WGS sequence"/>
</dbReference>
<dbReference type="GO" id="GO:0043531">
    <property type="term" value="F:ADP binding"/>
    <property type="evidence" value="ECO:0007669"/>
    <property type="project" value="InterPro"/>
</dbReference>
<keyword evidence="10" id="KW-1185">Reference proteome</keyword>
<evidence type="ECO:0000259" key="6">
    <source>
        <dbReference type="Pfam" id="PF18052"/>
    </source>
</evidence>
<dbReference type="Pfam" id="PF23559">
    <property type="entry name" value="WHD_DRP"/>
    <property type="match status" value="1"/>
</dbReference>
<feature type="domain" description="Disease resistance protein winged helix" evidence="7">
    <location>
        <begin position="427"/>
        <end position="498"/>
    </location>
</feature>
<dbReference type="SUPFAM" id="SSF52540">
    <property type="entry name" value="P-loop containing nucleoside triphosphate hydrolases"/>
    <property type="match status" value="1"/>
</dbReference>
<dbReference type="InterPro" id="IPR027417">
    <property type="entry name" value="P-loop_NTPase"/>
</dbReference>
<dbReference type="eggNOG" id="KOG4658">
    <property type="taxonomic scope" value="Eukaryota"/>
</dbReference>
<evidence type="ECO:0000313" key="10">
    <source>
        <dbReference type="Proteomes" id="UP000008311"/>
    </source>
</evidence>
<feature type="domain" description="Disease resistance N-terminal" evidence="6">
    <location>
        <begin position="6"/>
        <end position="87"/>
    </location>
</feature>
<evidence type="ECO:0000256" key="1">
    <source>
        <dbReference type="ARBA" id="ARBA00022737"/>
    </source>
</evidence>